<feature type="chain" id="PRO_5029761501" description="Lipoprotein" evidence="2">
    <location>
        <begin position="21"/>
        <end position="56"/>
    </location>
</feature>
<dbReference type="AlphaFoldDB" id="A0A7I9VRU1"/>
<accession>A0A7I9VRU1</accession>
<evidence type="ECO:0000313" key="4">
    <source>
        <dbReference type="Proteomes" id="UP000503640"/>
    </source>
</evidence>
<proteinExistence type="predicted"/>
<feature type="signal peptide" evidence="2">
    <location>
        <begin position="1"/>
        <end position="20"/>
    </location>
</feature>
<name>A0A7I9VRU1_9BACT</name>
<organism evidence="3 4">
    <name type="scientific">Anaeromyxobacter diazotrophicus</name>
    <dbReference type="NCBI Taxonomy" id="2590199"/>
    <lineage>
        <taxon>Bacteria</taxon>
        <taxon>Pseudomonadati</taxon>
        <taxon>Myxococcota</taxon>
        <taxon>Myxococcia</taxon>
        <taxon>Myxococcales</taxon>
        <taxon>Cystobacterineae</taxon>
        <taxon>Anaeromyxobacteraceae</taxon>
        <taxon>Anaeromyxobacter</taxon>
    </lineage>
</organism>
<evidence type="ECO:0008006" key="5">
    <source>
        <dbReference type="Google" id="ProtNLM"/>
    </source>
</evidence>
<dbReference type="EMBL" id="BJTG01000008">
    <property type="protein sequence ID" value="GEJ58647.1"/>
    <property type="molecule type" value="Genomic_DNA"/>
</dbReference>
<sequence>MTRLWVLTAVLLALAIAACGADCDRARELRQGAPFGEAGPGPAAPGAAPAPGTTQG</sequence>
<protein>
    <recommendedName>
        <fullName evidence="5">Lipoprotein</fullName>
    </recommendedName>
</protein>
<gene>
    <name evidence="3" type="ORF">AMYX_33880</name>
</gene>
<evidence type="ECO:0000256" key="1">
    <source>
        <dbReference type="SAM" id="MobiDB-lite"/>
    </source>
</evidence>
<feature type="region of interest" description="Disordered" evidence="1">
    <location>
        <begin position="32"/>
        <end position="56"/>
    </location>
</feature>
<comment type="caution">
    <text evidence="3">The sequence shown here is derived from an EMBL/GenBank/DDBJ whole genome shotgun (WGS) entry which is preliminary data.</text>
</comment>
<keyword evidence="2" id="KW-0732">Signal</keyword>
<evidence type="ECO:0000256" key="2">
    <source>
        <dbReference type="SAM" id="SignalP"/>
    </source>
</evidence>
<keyword evidence="4" id="KW-1185">Reference proteome</keyword>
<dbReference type="PROSITE" id="PS51257">
    <property type="entry name" value="PROKAR_LIPOPROTEIN"/>
    <property type="match status" value="1"/>
</dbReference>
<dbReference type="Proteomes" id="UP000503640">
    <property type="component" value="Unassembled WGS sequence"/>
</dbReference>
<reference evidence="4" key="1">
    <citation type="journal article" date="2020" name="Appl. Environ. Microbiol.">
        <title>Diazotrophic Anaeromyxobacter Isolates from Soils.</title>
        <authorList>
            <person name="Masuda Y."/>
            <person name="Yamanaka H."/>
            <person name="Xu Z.X."/>
            <person name="Shiratori Y."/>
            <person name="Aono T."/>
            <person name="Amachi S."/>
            <person name="Senoo K."/>
            <person name="Itoh H."/>
        </authorList>
    </citation>
    <scope>NUCLEOTIDE SEQUENCE [LARGE SCALE GENOMIC DNA]</scope>
    <source>
        <strain evidence="4">R267</strain>
    </source>
</reference>
<evidence type="ECO:0000313" key="3">
    <source>
        <dbReference type="EMBL" id="GEJ58647.1"/>
    </source>
</evidence>